<accession>A0AAW0AD53</accession>
<keyword evidence="2" id="KW-1185">Reference proteome</keyword>
<protein>
    <submittedName>
        <fullName evidence="1">Uncharacterized protein</fullName>
    </submittedName>
</protein>
<proteinExistence type="predicted"/>
<evidence type="ECO:0000313" key="2">
    <source>
        <dbReference type="Proteomes" id="UP001362999"/>
    </source>
</evidence>
<dbReference type="AlphaFoldDB" id="A0AAW0AD53"/>
<organism evidence="1 2">
    <name type="scientific">Favolaschia claudopus</name>
    <dbReference type="NCBI Taxonomy" id="2862362"/>
    <lineage>
        <taxon>Eukaryota</taxon>
        <taxon>Fungi</taxon>
        <taxon>Dikarya</taxon>
        <taxon>Basidiomycota</taxon>
        <taxon>Agaricomycotina</taxon>
        <taxon>Agaricomycetes</taxon>
        <taxon>Agaricomycetidae</taxon>
        <taxon>Agaricales</taxon>
        <taxon>Marasmiineae</taxon>
        <taxon>Mycenaceae</taxon>
        <taxon>Favolaschia</taxon>
    </lineage>
</organism>
<dbReference type="EMBL" id="JAWWNJ010000072">
    <property type="protein sequence ID" value="KAK7007143.1"/>
    <property type="molecule type" value="Genomic_DNA"/>
</dbReference>
<reference evidence="1 2" key="1">
    <citation type="journal article" date="2024" name="J Genomics">
        <title>Draft genome sequencing and assembly of Favolaschia claudopus CIRM-BRFM 2984 isolated from oak limbs.</title>
        <authorList>
            <person name="Navarro D."/>
            <person name="Drula E."/>
            <person name="Chaduli D."/>
            <person name="Cazenave R."/>
            <person name="Ahrendt S."/>
            <person name="Wang J."/>
            <person name="Lipzen A."/>
            <person name="Daum C."/>
            <person name="Barry K."/>
            <person name="Grigoriev I.V."/>
            <person name="Favel A."/>
            <person name="Rosso M.N."/>
            <person name="Martin F."/>
        </authorList>
    </citation>
    <scope>NUCLEOTIDE SEQUENCE [LARGE SCALE GENOMIC DNA]</scope>
    <source>
        <strain evidence="1 2">CIRM-BRFM 2984</strain>
    </source>
</reference>
<sequence>MAKSLGKITKLNWGQIWSTESLLLLKKEVISALNILQGSSTIFNSAFISKLGRITNQVEPVGLGMIIQQFRLISKTPEKAGTFPESFCAGDKFFEVSHWISAKNELRFSFQGVTGHRAGELKEIVQ</sequence>
<comment type="caution">
    <text evidence="1">The sequence shown here is derived from an EMBL/GenBank/DDBJ whole genome shotgun (WGS) entry which is preliminary data.</text>
</comment>
<evidence type="ECO:0000313" key="1">
    <source>
        <dbReference type="EMBL" id="KAK7007143.1"/>
    </source>
</evidence>
<gene>
    <name evidence="1" type="ORF">R3P38DRAFT_2793019</name>
</gene>
<dbReference type="Proteomes" id="UP001362999">
    <property type="component" value="Unassembled WGS sequence"/>
</dbReference>
<name>A0AAW0AD53_9AGAR</name>